<dbReference type="GO" id="GO:0005975">
    <property type="term" value="P:carbohydrate metabolic process"/>
    <property type="evidence" value="ECO:0007669"/>
    <property type="project" value="InterPro"/>
</dbReference>
<dbReference type="PRINTS" id="PR00131">
    <property type="entry name" value="GLHYDRLASE1"/>
</dbReference>
<feature type="signal peptide" evidence="10">
    <location>
        <begin position="1"/>
        <end position="16"/>
    </location>
</feature>
<keyword evidence="5" id="KW-0325">Glycoprotein</keyword>
<comment type="caution">
    <text evidence="11">The sequence shown here is derived from an EMBL/GenBank/DDBJ whole genome shotgun (WGS) entry which is preliminary data.</text>
</comment>
<dbReference type="Gene3D" id="3.20.20.80">
    <property type="entry name" value="Glycosidases"/>
    <property type="match status" value="1"/>
</dbReference>
<dbReference type="PROSITE" id="PS00653">
    <property type="entry name" value="GLYCOSYL_HYDROL_F1_2"/>
    <property type="match status" value="1"/>
</dbReference>
<sequence>MHKLVILLLTLEPILCAKDEFPADFLFGIASSAYQIEGGHDANGKGASIWDHYLRLNPALVRDSTNGDTACDSYNKYEEDVSLLADLGVDFYRFSISWSRILPTGYSNKINPDGVRYYNELIDGLVARNIRPMVAMYHWDLPKPLQDLGGWTNPLLSDLFEDYAKILFENFGDRVKLWITVNTNWMGYGDAQFPPLLNQSGIGEYLYVKNVLLAHAKVYHLYNREFRSSQNGQIGITVDGRWYEPATPRDQEAAERTRQFYIGTVANPIFGDGDFPKLVKERVDELSQEEGFSRSRLPKFSREEVEYVKGTYDFFGINIYTTFLTKDVEIEDGSEPSFGKDLKAELHHDPKWPESNSFWLKVVPWGCRRVLNWIKESYGNPPIFITENGFSDRGELDDVDRIDYFESYLNAVLEAIHEDGVQVRGYAAWSLLDNFEWTSGYSERFGLHHVDFADPGRRRTAKSSARWYKDVIERRRLDAPSDTLKTEL</sequence>
<keyword evidence="6 9" id="KW-0326">Glycosidase</keyword>
<feature type="chain" id="PRO_5019742405" description="beta-glucosidase" evidence="10">
    <location>
        <begin position="17"/>
        <end position="488"/>
    </location>
</feature>
<keyword evidence="10" id="KW-0732">Signal</keyword>
<comment type="subunit">
    <text evidence="2">Homodimer.</text>
</comment>
<proteinExistence type="inferred from homology"/>
<evidence type="ECO:0000256" key="10">
    <source>
        <dbReference type="SAM" id="SignalP"/>
    </source>
</evidence>
<gene>
    <name evidence="11" type="ORF">BDFB_011805</name>
</gene>
<dbReference type="STRING" id="1661398.A0A482V7G5"/>
<comment type="similarity">
    <text evidence="1 8">Belongs to the glycosyl hydrolase 1 family.</text>
</comment>
<dbReference type="InterPro" id="IPR017853">
    <property type="entry name" value="GH"/>
</dbReference>
<evidence type="ECO:0000256" key="1">
    <source>
        <dbReference type="ARBA" id="ARBA00010838"/>
    </source>
</evidence>
<name>A0A482V7G5_ASBVE</name>
<evidence type="ECO:0000256" key="2">
    <source>
        <dbReference type="ARBA" id="ARBA00011738"/>
    </source>
</evidence>
<dbReference type="InterPro" id="IPR033132">
    <property type="entry name" value="GH_1_N_CS"/>
</dbReference>
<accession>A0A482V7G5</accession>
<dbReference type="GO" id="GO:0008422">
    <property type="term" value="F:beta-glucosidase activity"/>
    <property type="evidence" value="ECO:0007669"/>
    <property type="project" value="TreeGrafter"/>
</dbReference>
<evidence type="ECO:0000256" key="4">
    <source>
        <dbReference type="ARBA" id="ARBA00022801"/>
    </source>
</evidence>
<dbReference type="FunFam" id="3.20.20.80:FF:000013">
    <property type="entry name" value="lactase-phlorizin hydrolase"/>
    <property type="match status" value="1"/>
</dbReference>
<reference evidence="11 12" key="1">
    <citation type="submission" date="2017-03" db="EMBL/GenBank/DDBJ databases">
        <title>Genome of the blue death feigning beetle - Asbolus verrucosus.</title>
        <authorList>
            <person name="Rider S.D."/>
        </authorList>
    </citation>
    <scope>NUCLEOTIDE SEQUENCE [LARGE SCALE GENOMIC DNA]</scope>
    <source>
        <strain evidence="11">Butters</strain>
        <tissue evidence="11">Head and leg muscle</tissue>
    </source>
</reference>
<evidence type="ECO:0000256" key="8">
    <source>
        <dbReference type="RuleBase" id="RU003690"/>
    </source>
</evidence>
<evidence type="ECO:0000256" key="5">
    <source>
        <dbReference type="ARBA" id="ARBA00023180"/>
    </source>
</evidence>
<dbReference type="EC" id="3.2.1.21" evidence="3"/>
<dbReference type="Pfam" id="PF00232">
    <property type="entry name" value="Glyco_hydro_1"/>
    <property type="match status" value="1"/>
</dbReference>
<evidence type="ECO:0000313" key="11">
    <source>
        <dbReference type="EMBL" id="RZB39140.1"/>
    </source>
</evidence>
<dbReference type="PANTHER" id="PTHR10353">
    <property type="entry name" value="GLYCOSYL HYDROLASE"/>
    <property type="match status" value="1"/>
</dbReference>
<dbReference type="InterPro" id="IPR018120">
    <property type="entry name" value="Glyco_hydro_1_AS"/>
</dbReference>
<evidence type="ECO:0000256" key="7">
    <source>
        <dbReference type="PROSITE-ProRule" id="PRU10055"/>
    </source>
</evidence>
<dbReference type="EMBL" id="QDEB01130849">
    <property type="protein sequence ID" value="RZB39140.1"/>
    <property type="molecule type" value="Genomic_DNA"/>
</dbReference>
<dbReference type="AlphaFoldDB" id="A0A482V7G5"/>
<dbReference type="SUPFAM" id="SSF51445">
    <property type="entry name" value="(Trans)glycosidases"/>
    <property type="match status" value="1"/>
</dbReference>
<evidence type="ECO:0000256" key="9">
    <source>
        <dbReference type="RuleBase" id="RU004468"/>
    </source>
</evidence>
<evidence type="ECO:0000256" key="3">
    <source>
        <dbReference type="ARBA" id="ARBA00012744"/>
    </source>
</evidence>
<organism evidence="11 12">
    <name type="scientific">Asbolus verrucosus</name>
    <name type="common">Desert ironclad beetle</name>
    <dbReference type="NCBI Taxonomy" id="1661398"/>
    <lineage>
        <taxon>Eukaryota</taxon>
        <taxon>Metazoa</taxon>
        <taxon>Ecdysozoa</taxon>
        <taxon>Arthropoda</taxon>
        <taxon>Hexapoda</taxon>
        <taxon>Insecta</taxon>
        <taxon>Pterygota</taxon>
        <taxon>Neoptera</taxon>
        <taxon>Endopterygota</taxon>
        <taxon>Coleoptera</taxon>
        <taxon>Polyphaga</taxon>
        <taxon>Cucujiformia</taxon>
        <taxon>Tenebrionidae</taxon>
        <taxon>Pimeliinae</taxon>
        <taxon>Asbolus</taxon>
    </lineage>
</organism>
<feature type="active site" description="Nucleophile" evidence="7">
    <location>
        <position position="387"/>
    </location>
</feature>
<dbReference type="PROSITE" id="PS00572">
    <property type="entry name" value="GLYCOSYL_HYDROL_F1_1"/>
    <property type="match status" value="1"/>
</dbReference>
<protein>
    <recommendedName>
        <fullName evidence="3">beta-glucosidase</fullName>
        <ecNumber evidence="3">3.2.1.21</ecNumber>
    </recommendedName>
</protein>
<keyword evidence="4 9" id="KW-0378">Hydrolase</keyword>
<evidence type="ECO:0000256" key="6">
    <source>
        <dbReference type="ARBA" id="ARBA00023295"/>
    </source>
</evidence>
<dbReference type="OrthoDB" id="65569at2759"/>
<keyword evidence="12" id="KW-1185">Reference proteome</keyword>
<evidence type="ECO:0000313" key="12">
    <source>
        <dbReference type="Proteomes" id="UP000292052"/>
    </source>
</evidence>
<dbReference type="Proteomes" id="UP000292052">
    <property type="component" value="Unassembled WGS sequence"/>
</dbReference>
<dbReference type="InterPro" id="IPR001360">
    <property type="entry name" value="Glyco_hydro_1"/>
</dbReference>
<dbReference type="PANTHER" id="PTHR10353:SF36">
    <property type="entry name" value="LP05116P"/>
    <property type="match status" value="1"/>
</dbReference>